<name>A0A401Q2V9_SCYTO</name>
<comment type="caution">
    <text evidence="9">The sequence shown here is derived from an EMBL/GenBank/DDBJ whole genome shotgun (WGS) entry which is preliminary data.</text>
</comment>
<keyword evidence="2" id="KW-1003">Cell membrane</keyword>
<evidence type="ECO:0000256" key="1">
    <source>
        <dbReference type="ARBA" id="ARBA00004609"/>
    </source>
</evidence>
<feature type="non-terminal residue" evidence="9">
    <location>
        <position position="123"/>
    </location>
</feature>
<proteinExistence type="predicted"/>
<evidence type="ECO:0000256" key="2">
    <source>
        <dbReference type="ARBA" id="ARBA00022475"/>
    </source>
</evidence>
<reference evidence="9 10" key="1">
    <citation type="journal article" date="2018" name="Nat. Ecol. Evol.">
        <title>Shark genomes provide insights into elasmobranch evolution and the origin of vertebrates.</title>
        <authorList>
            <person name="Hara Y"/>
            <person name="Yamaguchi K"/>
            <person name="Onimaru K"/>
            <person name="Kadota M"/>
            <person name="Koyanagi M"/>
            <person name="Keeley SD"/>
            <person name="Tatsumi K"/>
            <person name="Tanaka K"/>
            <person name="Motone F"/>
            <person name="Kageyama Y"/>
            <person name="Nozu R"/>
            <person name="Adachi N"/>
            <person name="Nishimura O"/>
            <person name="Nakagawa R"/>
            <person name="Tanegashima C"/>
            <person name="Kiyatake I"/>
            <person name="Matsumoto R"/>
            <person name="Murakumo K"/>
            <person name="Nishida K"/>
            <person name="Terakita A"/>
            <person name="Kuratani S"/>
            <person name="Sato K"/>
            <person name="Hyodo S Kuraku.S."/>
        </authorList>
    </citation>
    <scope>NUCLEOTIDE SEQUENCE [LARGE SCALE GENOMIC DNA]</scope>
</reference>
<dbReference type="GO" id="GO:0005886">
    <property type="term" value="C:plasma membrane"/>
    <property type="evidence" value="ECO:0007669"/>
    <property type="project" value="UniProtKB-SubCell"/>
</dbReference>
<dbReference type="Gene3D" id="2.10.60.10">
    <property type="entry name" value="CD59"/>
    <property type="match status" value="1"/>
</dbReference>
<keyword evidence="6" id="KW-0325">Glycoprotein</keyword>
<sequence>PANTTVNGLQCFGCYNSSSESCINSLRKVNCVGAENRCFNGTGIQEALVKVGVPFTTRGCVSENMCQPIRLVEFSIILNEVMCCEGDLCNGDVSTTTGPWTSTKAATTTSITKTIATSTAIES</sequence>
<dbReference type="InterPro" id="IPR016054">
    <property type="entry name" value="LY6_UPA_recep-like"/>
</dbReference>
<keyword evidence="4" id="KW-0732">Signal</keyword>
<dbReference type="OrthoDB" id="8882827at2759"/>
<keyword evidence="10" id="KW-1185">Reference proteome</keyword>
<accession>A0A401Q2V9</accession>
<organism evidence="9 10">
    <name type="scientific">Scyliorhinus torazame</name>
    <name type="common">Cloudy catshark</name>
    <name type="synonym">Catulus torazame</name>
    <dbReference type="NCBI Taxonomy" id="75743"/>
    <lineage>
        <taxon>Eukaryota</taxon>
        <taxon>Metazoa</taxon>
        <taxon>Chordata</taxon>
        <taxon>Craniata</taxon>
        <taxon>Vertebrata</taxon>
        <taxon>Chondrichthyes</taxon>
        <taxon>Elasmobranchii</taxon>
        <taxon>Galeomorphii</taxon>
        <taxon>Galeoidea</taxon>
        <taxon>Carcharhiniformes</taxon>
        <taxon>Scyliorhinidae</taxon>
        <taxon>Scyliorhinus</taxon>
    </lineage>
</organism>
<evidence type="ECO:0000256" key="5">
    <source>
        <dbReference type="ARBA" id="ARBA00023136"/>
    </source>
</evidence>
<feature type="non-terminal residue" evidence="9">
    <location>
        <position position="1"/>
    </location>
</feature>
<dbReference type="GO" id="GO:0098552">
    <property type="term" value="C:side of membrane"/>
    <property type="evidence" value="ECO:0007669"/>
    <property type="project" value="UniProtKB-KW"/>
</dbReference>
<dbReference type="Proteomes" id="UP000288216">
    <property type="component" value="Unassembled WGS sequence"/>
</dbReference>
<dbReference type="Pfam" id="PF00021">
    <property type="entry name" value="UPAR_LY6"/>
    <property type="match status" value="1"/>
</dbReference>
<evidence type="ECO:0000256" key="6">
    <source>
        <dbReference type="ARBA" id="ARBA00023180"/>
    </source>
</evidence>
<evidence type="ECO:0000256" key="7">
    <source>
        <dbReference type="ARBA" id="ARBA00023288"/>
    </source>
</evidence>
<dbReference type="InterPro" id="IPR045860">
    <property type="entry name" value="Snake_toxin-like_sf"/>
</dbReference>
<evidence type="ECO:0000313" key="10">
    <source>
        <dbReference type="Proteomes" id="UP000288216"/>
    </source>
</evidence>
<protein>
    <recommendedName>
        <fullName evidence="8">UPAR/Ly6 domain-containing protein</fullName>
    </recommendedName>
</protein>
<feature type="domain" description="UPAR/Ly6" evidence="8">
    <location>
        <begin position="7"/>
        <end position="91"/>
    </location>
</feature>
<evidence type="ECO:0000256" key="4">
    <source>
        <dbReference type="ARBA" id="ARBA00022729"/>
    </source>
</evidence>
<dbReference type="PANTHER" id="PTHR10624:SF8">
    <property type="entry name" value="LY6_PLAUR DOMAIN-CONTAINING PROTEIN 3"/>
    <property type="match status" value="1"/>
</dbReference>
<keyword evidence="5" id="KW-0472">Membrane</keyword>
<gene>
    <name evidence="9" type="ORF">scyTo_0019591</name>
</gene>
<evidence type="ECO:0000256" key="3">
    <source>
        <dbReference type="ARBA" id="ARBA00022622"/>
    </source>
</evidence>
<dbReference type="PANTHER" id="PTHR10624">
    <property type="entry name" value="UROKINASE PLASMINOGEN ACTIVATOR SURFACE RECEPTOR-RELATED"/>
    <property type="match status" value="1"/>
</dbReference>
<dbReference type="SUPFAM" id="SSF57302">
    <property type="entry name" value="Snake toxin-like"/>
    <property type="match status" value="1"/>
</dbReference>
<keyword evidence="7" id="KW-0449">Lipoprotein</keyword>
<evidence type="ECO:0000313" key="9">
    <source>
        <dbReference type="EMBL" id="GCB79696.1"/>
    </source>
</evidence>
<dbReference type="PROSITE" id="PS00983">
    <property type="entry name" value="LY6_UPAR"/>
    <property type="match status" value="1"/>
</dbReference>
<dbReference type="InterPro" id="IPR018363">
    <property type="entry name" value="CD59_antigen_CS"/>
</dbReference>
<comment type="subcellular location">
    <subcellularLocation>
        <location evidence="1">Cell membrane</location>
        <topology evidence="1">Lipid-anchor</topology>
        <topology evidence="1">GPI-anchor</topology>
    </subcellularLocation>
</comment>
<dbReference type="AlphaFoldDB" id="A0A401Q2V9"/>
<keyword evidence="3" id="KW-0336">GPI-anchor</keyword>
<dbReference type="EMBL" id="BFAA01014725">
    <property type="protein sequence ID" value="GCB79696.1"/>
    <property type="molecule type" value="Genomic_DNA"/>
</dbReference>
<evidence type="ECO:0000259" key="8">
    <source>
        <dbReference type="Pfam" id="PF00021"/>
    </source>
</evidence>